<evidence type="ECO:0000313" key="4">
    <source>
        <dbReference type="Proteomes" id="UP000324974"/>
    </source>
</evidence>
<dbReference type="InterPro" id="IPR038721">
    <property type="entry name" value="IS701-like_DDE_dom"/>
</dbReference>
<dbReference type="Pfam" id="PF13546">
    <property type="entry name" value="DDE_5"/>
    <property type="match status" value="1"/>
</dbReference>
<reference evidence="4" key="1">
    <citation type="submission" date="2019-08" db="EMBL/GenBank/DDBJ databases">
        <title>Limnoglobus roseus gen. nov., sp. nov., a novel freshwater planctomycete with a giant genome from the family Gemmataceae.</title>
        <authorList>
            <person name="Kulichevskaya I.S."/>
            <person name="Naumoff D.G."/>
            <person name="Miroshnikov K."/>
            <person name="Ivanova A."/>
            <person name="Philippov D.A."/>
            <person name="Hakobyan A."/>
            <person name="Rijpstra I.C."/>
            <person name="Sinninghe Damste J.S."/>
            <person name="Liesack W."/>
            <person name="Dedysh S.N."/>
        </authorList>
    </citation>
    <scope>NUCLEOTIDE SEQUENCE [LARGE SCALE GENOMIC DNA]</scope>
    <source>
        <strain evidence="4">PX52</strain>
    </source>
</reference>
<dbReference type="PANTHER" id="PTHR33627:SF1">
    <property type="entry name" value="TRANSPOSASE"/>
    <property type="match status" value="1"/>
</dbReference>
<gene>
    <name evidence="3" type="ORF">PX52LOC_04367</name>
</gene>
<sequence length="196" mass="22144">MDAKELRRRKPELESFLDRYAPRFGRPEAQGHARRFVQGLLLGGDRRSVENIAEAIDGCVVRSLQTFITNAPWDANAVLADLRRQVGQEWDDPDAVLTADETGFPKKGTLSVGVKKPYSGTLGRTDNCQIGVFLGYHAAKGHTLIDRRLFLPEEWAADRPRREKAGVPEGSSSGPSRSWRWRWWPTRWRPSCRSSG</sequence>
<dbReference type="AlphaFoldDB" id="A0A5C1AF09"/>
<dbReference type="PANTHER" id="PTHR33627">
    <property type="entry name" value="TRANSPOSASE"/>
    <property type="match status" value="1"/>
</dbReference>
<dbReference type="OrthoDB" id="5525203at2"/>
<feature type="domain" description="Transposase IS701-like DDE" evidence="2">
    <location>
        <begin position="20"/>
        <end position="175"/>
    </location>
</feature>
<organism evidence="3 4">
    <name type="scientific">Limnoglobus roseus</name>
    <dbReference type="NCBI Taxonomy" id="2598579"/>
    <lineage>
        <taxon>Bacteria</taxon>
        <taxon>Pseudomonadati</taxon>
        <taxon>Planctomycetota</taxon>
        <taxon>Planctomycetia</taxon>
        <taxon>Gemmatales</taxon>
        <taxon>Gemmataceae</taxon>
        <taxon>Limnoglobus</taxon>
    </lineage>
</organism>
<feature type="region of interest" description="Disordered" evidence="1">
    <location>
        <begin position="160"/>
        <end position="179"/>
    </location>
</feature>
<evidence type="ECO:0000313" key="3">
    <source>
        <dbReference type="EMBL" id="QEL17380.1"/>
    </source>
</evidence>
<proteinExistence type="predicted"/>
<dbReference type="InterPro" id="IPR039365">
    <property type="entry name" value="IS701-like"/>
</dbReference>
<keyword evidence="4" id="KW-1185">Reference proteome</keyword>
<protein>
    <submittedName>
        <fullName evidence="3">IS701 family transposase</fullName>
    </submittedName>
</protein>
<evidence type="ECO:0000259" key="2">
    <source>
        <dbReference type="Pfam" id="PF13546"/>
    </source>
</evidence>
<dbReference type="KEGG" id="lrs:PX52LOC_04367"/>
<evidence type="ECO:0000256" key="1">
    <source>
        <dbReference type="SAM" id="MobiDB-lite"/>
    </source>
</evidence>
<dbReference type="Proteomes" id="UP000324974">
    <property type="component" value="Chromosome"/>
</dbReference>
<dbReference type="EMBL" id="CP042425">
    <property type="protein sequence ID" value="QEL17380.1"/>
    <property type="molecule type" value="Genomic_DNA"/>
</dbReference>
<accession>A0A5C1AF09</accession>
<name>A0A5C1AF09_9BACT</name>